<accession>A0A927FCT0</accession>
<reference evidence="8" key="1">
    <citation type="submission" date="2020-09" db="EMBL/GenBank/DDBJ databases">
        <title>Genome seq and assembly of Limnohabitants sp.</title>
        <authorList>
            <person name="Chhetri G."/>
        </authorList>
    </citation>
    <scope>NUCLEOTIDE SEQUENCE</scope>
    <source>
        <strain evidence="8">JUR4</strain>
    </source>
</reference>
<dbReference type="InterPro" id="IPR003447">
    <property type="entry name" value="FEMABX"/>
</dbReference>
<dbReference type="PANTHER" id="PTHR36174">
    <property type="entry name" value="LIPID II:GLYCINE GLYCYLTRANSFERASE"/>
    <property type="match status" value="1"/>
</dbReference>
<evidence type="ECO:0000256" key="5">
    <source>
        <dbReference type="ARBA" id="ARBA00023315"/>
    </source>
</evidence>
<comment type="caution">
    <text evidence="8">The sequence shown here is derived from an EMBL/GenBank/DDBJ whole genome shotgun (WGS) entry which is preliminary data.</text>
</comment>
<gene>
    <name evidence="8" type="ORF">IC609_00110</name>
</gene>
<evidence type="ECO:0000313" key="8">
    <source>
        <dbReference type="EMBL" id="MBD8048929.1"/>
    </source>
</evidence>
<keyword evidence="6" id="KW-0961">Cell wall biogenesis/degradation</keyword>
<dbReference type="PROSITE" id="PS51191">
    <property type="entry name" value="FEMABX"/>
    <property type="match status" value="1"/>
</dbReference>
<dbReference type="GO" id="GO:0008360">
    <property type="term" value="P:regulation of cell shape"/>
    <property type="evidence" value="ECO:0007669"/>
    <property type="project" value="UniProtKB-KW"/>
</dbReference>
<dbReference type="GO" id="GO:0009252">
    <property type="term" value="P:peptidoglycan biosynthetic process"/>
    <property type="evidence" value="ECO:0007669"/>
    <property type="project" value="UniProtKB-KW"/>
</dbReference>
<comment type="similarity">
    <text evidence="1">Belongs to the FemABX family.</text>
</comment>
<feature type="domain" description="BioF2-like acetyltransferase" evidence="7">
    <location>
        <begin position="157"/>
        <end position="283"/>
    </location>
</feature>
<dbReference type="PANTHER" id="PTHR36174:SF1">
    <property type="entry name" value="LIPID II:GLYCINE GLYCYLTRANSFERASE"/>
    <property type="match status" value="1"/>
</dbReference>
<dbReference type="Pfam" id="PF13480">
    <property type="entry name" value="Acetyltransf_6"/>
    <property type="match status" value="1"/>
</dbReference>
<dbReference type="Gene3D" id="3.40.630.30">
    <property type="match status" value="1"/>
</dbReference>
<evidence type="ECO:0000256" key="3">
    <source>
        <dbReference type="ARBA" id="ARBA00022960"/>
    </source>
</evidence>
<sequence length="308" mass="34935">MKVIWNALPRKAWQEFHAQHGGSLQQSWAYGEAMKTLGVQAHRAAVMDGKKVLALAQFIGRRYLHYISLASCTRGPVWSPALDAAAKNHLYKALKKSIPTRMFRVTLFSPDLPLDQVEHASVKGLHRVMTGYSTVVLDLTQDEAKLREGLDRKWRNRVFRPLRSAPLQVQFKPDMRECRHLLEKEMEQRASRNFHGLPTDFVPAFIDGHERPDQGFFVATTRHEGRIIASMLFLLHGGGATYHIGWSDEEGRKLSAHNVMLWQAMLHLKRQGIRRLDLGGINTHDLPGISRFKLATGGQVLTLAGTYF</sequence>
<dbReference type="GO" id="GO:0016755">
    <property type="term" value="F:aminoacyltransferase activity"/>
    <property type="evidence" value="ECO:0007669"/>
    <property type="project" value="InterPro"/>
</dbReference>
<dbReference type="Proteomes" id="UP000647424">
    <property type="component" value="Unassembled WGS sequence"/>
</dbReference>
<organism evidence="8 9">
    <name type="scientific">Limnohabitans radicicola</name>
    <dbReference type="NCBI Taxonomy" id="2771427"/>
    <lineage>
        <taxon>Bacteria</taxon>
        <taxon>Pseudomonadati</taxon>
        <taxon>Pseudomonadota</taxon>
        <taxon>Betaproteobacteria</taxon>
        <taxon>Burkholderiales</taxon>
        <taxon>Comamonadaceae</taxon>
        <taxon>Limnohabitans</taxon>
    </lineage>
</organism>
<keyword evidence="4" id="KW-0573">Peptidoglycan synthesis</keyword>
<dbReference type="InterPro" id="IPR016181">
    <property type="entry name" value="Acyl_CoA_acyltransferase"/>
</dbReference>
<dbReference type="AlphaFoldDB" id="A0A927FCT0"/>
<keyword evidence="2" id="KW-0808">Transferase</keyword>
<keyword evidence="3" id="KW-0133">Cell shape</keyword>
<dbReference type="EMBL" id="JACYFT010000001">
    <property type="protein sequence ID" value="MBD8048929.1"/>
    <property type="molecule type" value="Genomic_DNA"/>
</dbReference>
<evidence type="ECO:0000313" key="9">
    <source>
        <dbReference type="Proteomes" id="UP000647424"/>
    </source>
</evidence>
<protein>
    <submittedName>
        <fullName evidence="8">GNAT family N-acetyltransferase</fullName>
    </submittedName>
</protein>
<dbReference type="InterPro" id="IPR038740">
    <property type="entry name" value="BioF2-like_GNAT_dom"/>
</dbReference>
<dbReference type="SUPFAM" id="SSF55729">
    <property type="entry name" value="Acyl-CoA N-acyltransferases (Nat)"/>
    <property type="match status" value="2"/>
</dbReference>
<keyword evidence="9" id="KW-1185">Reference proteome</keyword>
<evidence type="ECO:0000259" key="7">
    <source>
        <dbReference type="Pfam" id="PF13480"/>
    </source>
</evidence>
<proteinExistence type="inferred from homology"/>
<keyword evidence="5" id="KW-0012">Acyltransferase</keyword>
<evidence type="ECO:0000256" key="4">
    <source>
        <dbReference type="ARBA" id="ARBA00022984"/>
    </source>
</evidence>
<dbReference type="InterPro" id="IPR050644">
    <property type="entry name" value="PG_Glycine_Bridge_Synth"/>
</dbReference>
<name>A0A927FCT0_9BURK</name>
<evidence type="ECO:0000256" key="2">
    <source>
        <dbReference type="ARBA" id="ARBA00022679"/>
    </source>
</evidence>
<evidence type="ECO:0000256" key="1">
    <source>
        <dbReference type="ARBA" id="ARBA00009943"/>
    </source>
</evidence>
<dbReference type="GO" id="GO:0071555">
    <property type="term" value="P:cell wall organization"/>
    <property type="evidence" value="ECO:0007669"/>
    <property type="project" value="UniProtKB-KW"/>
</dbReference>
<dbReference type="RefSeq" id="WP_191817441.1">
    <property type="nucleotide sequence ID" value="NZ_JACYFT010000001.1"/>
</dbReference>
<evidence type="ECO:0000256" key="6">
    <source>
        <dbReference type="ARBA" id="ARBA00023316"/>
    </source>
</evidence>